<dbReference type="AlphaFoldDB" id="A0AA39N6U2"/>
<proteinExistence type="predicted"/>
<accession>A0AA39N6U2</accession>
<evidence type="ECO:0000313" key="2">
    <source>
        <dbReference type="Proteomes" id="UP001175211"/>
    </source>
</evidence>
<comment type="caution">
    <text evidence="1">The sequence shown here is derived from an EMBL/GenBank/DDBJ whole genome shotgun (WGS) entry which is preliminary data.</text>
</comment>
<dbReference type="Proteomes" id="UP001175211">
    <property type="component" value="Unassembled WGS sequence"/>
</dbReference>
<keyword evidence="2" id="KW-1185">Reference proteome</keyword>
<evidence type="ECO:0000313" key="1">
    <source>
        <dbReference type="EMBL" id="KAK0460037.1"/>
    </source>
</evidence>
<reference evidence="1" key="1">
    <citation type="submission" date="2023-06" db="EMBL/GenBank/DDBJ databases">
        <authorList>
            <consortium name="Lawrence Berkeley National Laboratory"/>
            <person name="Ahrendt S."/>
            <person name="Sahu N."/>
            <person name="Indic B."/>
            <person name="Wong-Bajracharya J."/>
            <person name="Merenyi Z."/>
            <person name="Ke H.-M."/>
            <person name="Monk M."/>
            <person name="Kocsube S."/>
            <person name="Drula E."/>
            <person name="Lipzen A."/>
            <person name="Balint B."/>
            <person name="Henrissat B."/>
            <person name="Andreopoulos B."/>
            <person name="Martin F.M."/>
            <person name="Harder C.B."/>
            <person name="Rigling D."/>
            <person name="Ford K.L."/>
            <person name="Foster G.D."/>
            <person name="Pangilinan J."/>
            <person name="Papanicolaou A."/>
            <person name="Barry K."/>
            <person name="LaButti K."/>
            <person name="Viragh M."/>
            <person name="Koriabine M."/>
            <person name="Yan M."/>
            <person name="Riley R."/>
            <person name="Champramary S."/>
            <person name="Plett K.L."/>
            <person name="Tsai I.J."/>
            <person name="Slot J."/>
            <person name="Sipos G."/>
            <person name="Plett J."/>
            <person name="Nagy L.G."/>
            <person name="Grigoriev I.V."/>
        </authorList>
    </citation>
    <scope>NUCLEOTIDE SEQUENCE</scope>
    <source>
        <strain evidence="1">CCBAS 213</strain>
    </source>
</reference>
<organism evidence="1 2">
    <name type="scientific">Armillaria tabescens</name>
    <name type="common">Ringless honey mushroom</name>
    <name type="synonym">Agaricus tabescens</name>
    <dbReference type="NCBI Taxonomy" id="1929756"/>
    <lineage>
        <taxon>Eukaryota</taxon>
        <taxon>Fungi</taxon>
        <taxon>Dikarya</taxon>
        <taxon>Basidiomycota</taxon>
        <taxon>Agaricomycotina</taxon>
        <taxon>Agaricomycetes</taxon>
        <taxon>Agaricomycetidae</taxon>
        <taxon>Agaricales</taxon>
        <taxon>Marasmiineae</taxon>
        <taxon>Physalacriaceae</taxon>
        <taxon>Desarmillaria</taxon>
    </lineage>
</organism>
<name>A0AA39N6U2_ARMTA</name>
<sequence length="143" mass="15716">MAGKHHFAVALFERFSGPSMTPIRTVEELQVVLTRAVQSGLTNLSEDDFDRVSRLVKTRWPLYDMILIADSDLPRGCVSPHPTTQSGEGGARTVRMNKGLEATSHISNKWQGGPLLRSSRVSPPAVGMKALVRVEEMGIKVTF</sequence>
<dbReference type="RefSeq" id="XP_060332163.1">
    <property type="nucleotide sequence ID" value="XM_060480183.1"/>
</dbReference>
<dbReference type="EMBL" id="JAUEPS010000013">
    <property type="protein sequence ID" value="KAK0460037.1"/>
    <property type="molecule type" value="Genomic_DNA"/>
</dbReference>
<dbReference type="GeneID" id="85363731"/>
<protein>
    <submittedName>
        <fullName evidence="1">Uncharacterized protein</fullName>
    </submittedName>
</protein>
<gene>
    <name evidence="1" type="ORF">EV420DRAFT_1747019</name>
</gene>